<feature type="transmembrane region" description="Helical" evidence="1">
    <location>
        <begin position="99"/>
        <end position="122"/>
    </location>
</feature>
<keyword evidence="1" id="KW-0472">Membrane</keyword>
<dbReference type="InterPro" id="IPR035177">
    <property type="entry name" value="TssN"/>
</dbReference>
<dbReference type="Pfam" id="PF17555">
    <property type="entry name" value="TssN"/>
    <property type="match status" value="1"/>
</dbReference>
<keyword evidence="1" id="KW-1133">Transmembrane helix</keyword>
<name>A0A7C9BM47_9BACT</name>
<proteinExistence type="predicted"/>
<feature type="transmembrane region" description="Helical" evidence="1">
    <location>
        <begin position="12"/>
        <end position="29"/>
    </location>
</feature>
<feature type="transmembrane region" description="Helical" evidence="1">
    <location>
        <begin position="64"/>
        <end position="87"/>
    </location>
</feature>
<dbReference type="RefSeq" id="WP_152763669.1">
    <property type="nucleotide sequence ID" value="NZ_WHLY01000002.1"/>
</dbReference>
<organism evidence="2 3">
    <name type="scientific">Salmonirosea aquatica</name>
    <dbReference type="NCBI Taxonomy" id="2654236"/>
    <lineage>
        <taxon>Bacteria</taxon>
        <taxon>Pseudomonadati</taxon>
        <taxon>Bacteroidota</taxon>
        <taxon>Cytophagia</taxon>
        <taxon>Cytophagales</taxon>
        <taxon>Spirosomataceae</taxon>
        <taxon>Salmonirosea</taxon>
    </lineage>
</organism>
<dbReference type="AlphaFoldDB" id="A0A7C9BM47"/>
<dbReference type="EMBL" id="WHLY01000002">
    <property type="protein sequence ID" value="MPR36075.1"/>
    <property type="molecule type" value="Genomic_DNA"/>
</dbReference>
<gene>
    <name evidence="2" type="ORF">GBK04_22670</name>
</gene>
<comment type="caution">
    <text evidence="2">The sequence shown here is derived from an EMBL/GenBank/DDBJ whole genome shotgun (WGS) entry which is preliminary data.</text>
</comment>
<sequence length="280" mass="31954">MKYLTFDLMLPALISLILGMAAVGGLFYLKRGTLSVVRVIIWIVWDLVLFAGLAFMAIKISSLNVSFLLVTLGAALLGILYLVLAPLTLTGWQRPRIEVVSLMGLALFLFGVAAFSLLYGLLTGTPISVFYFWVALLTFWVPILLVFSYGLWMRIPALKYKSWLFPAHLPVPRLHPVEPMRVTMNFTPLPTGKNGPFEGYEVEFPTNVSVGELFHYFISFHNKHREYSKKPIQYLNGKIPLEWVLYKSVTPRKKQYLDMDKTLLENQVLPNEHIYAYSEQ</sequence>
<accession>A0A7C9BM47</accession>
<reference evidence="2 3" key="1">
    <citation type="submission" date="2019-10" db="EMBL/GenBank/DDBJ databases">
        <title>Draft Genome Sequence of Cytophagaceae sp. SJW1-29.</title>
        <authorList>
            <person name="Choi A."/>
        </authorList>
    </citation>
    <scope>NUCLEOTIDE SEQUENCE [LARGE SCALE GENOMIC DNA]</scope>
    <source>
        <strain evidence="2 3">SJW1-29</strain>
    </source>
</reference>
<dbReference type="Proteomes" id="UP000479293">
    <property type="component" value="Unassembled WGS sequence"/>
</dbReference>
<keyword evidence="1" id="KW-0812">Transmembrane</keyword>
<evidence type="ECO:0000256" key="1">
    <source>
        <dbReference type="SAM" id="Phobius"/>
    </source>
</evidence>
<evidence type="ECO:0000313" key="2">
    <source>
        <dbReference type="EMBL" id="MPR36075.1"/>
    </source>
</evidence>
<evidence type="ECO:0000313" key="3">
    <source>
        <dbReference type="Proteomes" id="UP000479293"/>
    </source>
</evidence>
<protein>
    <submittedName>
        <fullName evidence="2">Uncharacterized protein</fullName>
    </submittedName>
</protein>
<feature type="transmembrane region" description="Helical" evidence="1">
    <location>
        <begin position="36"/>
        <end position="58"/>
    </location>
</feature>
<feature type="transmembrane region" description="Helical" evidence="1">
    <location>
        <begin position="128"/>
        <end position="152"/>
    </location>
</feature>
<keyword evidence="3" id="KW-1185">Reference proteome</keyword>